<name>A0ABU3ZEY1_9GAMM</name>
<dbReference type="InterPro" id="IPR036249">
    <property type="entry name" value="Thioredoxin-like_sf"/>
</dbReference>
<evidence type="ECO:0000313" key="3">
    <source>
        <dbReference type="Proteomes" id="UP001186452"/>
    </source>
</evidence>
<comment type="caution">
    <text evidence="2">The sequence shown here is derived from an EMBL/GenBank/DDBJ whole genome shotgun (WGS) entry which is preliminary data.</text>
</comment>
<dbReference type="Gene3D" id="3.40.30.10">
    <property type="entry name" value="Glutaredoxin"/>
    <property type="match status" value="1"/>
</dbReference>
<feature type="domain" description="GST N-terminal" evidence="1">
    <location>
        <begin position="14"/>
        <end position="49"/>
    </location>
</feature>
<keyword evidence="3" id="KW-1185">Reference proteome</keyword>
<organism evidence="2 3">
    <name type="scientific">Photobacterium rosenbergii</name>
    <dbReference type="NCBI Taxonomy" id="294936"/>
    <lineage>
        <taxon>Bacteria</taxon>
        <taxon>Pseudomonadati</taxon>
        <taxon>Pseudomonadota</taxon>
        <taxon>Gammaproteobacteria</taxon>
        <taxon>Vibrionales</taxon>
        <taxon>Vibrionaceae</taxon>
        <taxon>Photobacterium</taxon>
    </lineage>
</organism>
<dbReference type="SUPFAM" id="SSF52833">
    <property type="entry name" value="Thioredoxin-like"/>
    <property type="match status" value="1"/>
</dbReference>
<gene>
    <name evidence="2" type="ORF">R2X38_06525</name>
</gene>
<dbReference type="Pfam" id="PF13409">
    <property type="entry name" value="GST_N_2"/>
    <property type="match status" value="1"/>
</dbReference>
<protein>
    <submittedName>
        <fullName evidence="2">Glutathione S-transferase N-terminal domain-containing protein</fullName>
    </submittedName>
</protein>
<dbReference type="InterPro" id="IPR004045">
    <property type="entry name" value="Glutathione_S-Trfase_N"/>
</dbReference>
<dbReference type="EMBL" id="JAWJZI010000002">
    <property type="protein sequence ID" value="MDV5168651.1"/>
    <property type="molecule type" value="Genomic_DNA"/>
</dbReference>
<dbReference type="Proteomes" id="UP001186452">
    <property type="component" value="Unassembled WGS sequence"/>
</dbReference>
<proteinExistence type="predicted"/>
<evidence type="ECO:0000313" key="2">
    <source>
        <dbReference type="EMBL" id="MDV5168651.1"/>
    </source>
</evidence>
<sequence length="53" mass="5865">MAQQPVWLRDVVTSHLPSEMLQASPKGTVPVLIFTDSTVIDESLDIMLWASLP</sequence>
<accession>A0ABU3ZEY1</accession>
<reference evidence="2 3" key="1">
    <citation type="submission" date="2023-10" db="EMBL/GenBank/DDBJ databases">
        <title>Marine bacteria isolated from horseshoe crab.</title>
        <authorList>
            <person name="Cheng T.H."/>
        </authorList>
    </citation>
    <scope>NUCLEOTIDE SEQUENCE [LARGE SCALE GENOMIC DNA]</scope>
    <source>
        <strain evidence="2 3">HSC6</strain>
    </source>
</reference>
<evidence type="ECO:0000259" key="1">
    <source>
        <dbReference type="Pfam" id="PF13409"/>
    </source>
</evidence>